<keyword evidence="2" id="KW-1185">Reference proteome</keyword>
<organism evidence="1 2">
    <name type="scientific">Mikania micrantha</name>
    <name type="common">bitter vine</name>
    <dbReference type="NCBI Taxonomy" id="192012"/>
    <lineage>
        <taxon>Eukaryota</taxon>
        <taxon>Viridiplantae</taxon>
        <taxon>Streptophyta</taxon>
        <taxon>Embryophyta</taxon>
        <taxon>Tracheophyta</taxon>
        <taxon>Spermatophyta</taxon>
        <taxon>Magnoliopsida</taxon>
        <taxon>eudicotyledons</taxon>
        <taxon>Gunneridae</taxon>
        <taxon>Pentapetalae</taxon>
        <taxon>asterids</taxon>
        <taxon>campanulids</taxon>
        <taxon>Asterales</taxon>
        <taxon>Asteraceae</taxon>
        <taxon>Asteroideae</taxon>
        <taxon>Heliantheae alliance</taxon>
        <taxon>Eupatorieae</taxon>
        <taxon>Mikania</taxon>
    </lineage>
</organism>
<sequence length="123" mass="13283">MLTGGHNERNFDVNAGSAMTCGGKRKQSSFGSFYMTMSCDCHTPTPRHLTYSLTSLNRLRKHSGDVSEVPNIHTRGDAILPANGLSANSTINGSCSAAHGFTRYSSRMRTFDTVIVVTNGKIP</sequence>
<gene>
    <name evidence="1" type="ORF">E3N88_20057</name>
</gene>
<reference evidence="1 2" key="1">
    <citation type="submission" date="2019-05" db="EMBL/GenBank/DDBJ databases">
        <title>Mikania micrantha, genome provides insights into the molecular mechanism of rapid growth.</title>
        <authorList>
            <person name="Liu B."/>
        </authorList>
    </citation>
    <scope>NUCLEOTIDE SEQUENCE [LARGE SCALE GENOMIC DNA]</scope>
    <source>
        <strain evidence="1">NLD-2019</strain>
        <tissue evidence="1">Leaf</tissue>
    </source>
</reference>
<proteinExistence type="predicted"/>
<evidence type="ECO:0000313" key="1">
    <source>
        <dbReference type="EMBL" id="KAD4887984.1"/>
    </source>
</evidence>
<comment type="caution">
    <text evidence="1">The sequence shown here is derived from an EMBL/GenBank/DDBJ whole genome shotgun (WGS) entry which is preliminary data.</text>
</comment>
<dbReference type="AlphaFoldDB" id="A0A5N6NGE1"/>
<dbReference type="Proteomes" id="UP000326396">
    <property type="component" value="Linkage Group LG19"/>
</dbReference>
<dbReference type="EMBL" id="SZYD01000011">
    <property type="protein sequence ID" value="KAD4887984.1"/>
    <property type="molecule type" value="Genomic_DNA"/>
</dbReference>
<accession>A0A5N6NGE1</accession>
<name>A0A5N6NGE1_9ASTR</name>
<protein>
    <submittedName>
        <fullName evidence="1">Uncharacterized protein</fullName>
    </submittedName>
</protein>
<evidence type="ECO:0000313" key="2">
    <source>
        <dbReference type="Proteomes" id="UP000326396"/>
    </source>
</evidence>